<dbReference type="Gene3D" id="3.30.160.60">
    <property type="entry name" value="Classic Zinc Finger"/>
    <property type="match status" value="1"/>
</dbReference>
<dbReference type="PANTHER" id="PTHR45762:SF3">
    <property type="entry name" value="ZINC-FINGER PROTEIN AT 72D, ISOFORM B"/>
    <property type="match status" value="1"/>
</dbReference>
<organism evidence="3 4">
    <name type="scientific">Acipenser ruthenus</name>
    <name type="common">Sterlet sturgeon</name>
    <dbReference type="NCBI Taxonomy" id="7906"/>
    <lineage>
        <taxon>Eukaryota</taxon>
        <taxon>Metazoa</taxon>
        <taxon>Chordata</taxon>
        <taxon>Craniata</taxon>
        <taxon>Vertebrata</taxon>
        <taxon>Euteleostomi</taxon>
        <taxon>Actinopterygii</taxon>
        <taxon>Chondrostei</taxon>
        <taxon>Acipenseriformes</taxon>
        <taxon>Acipenseridae</taxon>
        <taxon>Acipenser</taxon>
    </lineage>
</organism>
<feature type="region of interest" description="Disordered" evidence="1">
    <location>
        <begin position="36"/>
        <end position="74"/>
    </location>
</feature>
<feature type="region of interest" description="Disordered" evidence="1">
    <location>
        <begin position="223"/>
        <end position="242"/>
    </location>
</feature>
<dbReference type="InterPro" id="IPR036236">
    <property type="entry name" value="Znf_C2H2_sf"/>
</dbReference>
<dbReference type="InterPro" id="IPR003604">
    <property type="entry name" value="Matrin/U1-like-C_Znf_C2H2"/>
</dbReference>
<sequence length="254" mass="29000">MDNGSEPKPPDNKKRYFCETCNVSCTSTCDFKQHMAGRKHKLQNPAEKKPSENTNTTQCSPAEKKPSVNTNTTQRVKPWKGLQHVVEFRNTNNEFPPHFLCKLCKVKGNADIIVMHIISTKHRSKYLKLKPAGMIPEDDLGDVPLNKKIRKKAMLLEQLEGRGVIKGNEVYKRTLEGSSTNSTVFEILENFRIETEGDAQMVLKITQKLTDILMEYRLRSFSAPKSNEQPSGPQEYPPMRMSGGYQETNLFMKY</sequence>
<evidence type="ECO:0000313" key="4">
    <source>
        <dbReference type="Proteomes" id="UP000289886"/>
    </source>
</evidence>
<dbReference type="GO" id="GO:0008270">
    <property type="term" value="F:zinc ion binding"/>
    <property type="evidence" value="ECO:0007669"/>
    <property type="project" value="InterPro"/>
</dbReference>
<feature type="compositionally biased region" description="Polar residues" evidence="1">
    <location>
        <begin position="223"/>
        <end position="232"/>
    </location>
</feature>
<gene>
    <name evidence="3" type="ORF">EOD39_5436</name>
</gene>
<keyword evidence="4" id="KW-1185">Reference proteome</keyword>
<dbReference type="Pfam" id="PF12874">
    <property type="entry name" value="zf-met"/>
    <property type="match status" value="1"/>
</dbReference>
<dbReference type="SUPFAM" id="SSF57667">
    <property type="entry name" value="beta-beta-alpha zinc fingers"/>
    <property type="match status" value="1"/>
</dbReference>
<dbReference type="PANTHER" id="PTHR45762">
    <property type="entry name" value="ZINC FINGER RNA-BINDING PROTEIN"/>
    <property type="match status" value="1"/>
</dbReference>
<dbReference type="GO" id="GO:0003725">
    <property type="term" value="F:double-stranded RNA binding"/>
    <property type="evidence" value="ECO:0007669"/>
    <property type="project" value="TreeGrafter"/>
</dbReference>
<feature type="domain" description="C2H2-type" evidence="2">
    <location>
        <begin position="18"/>
        <end position="40"/>
    </location>
</feature>
<dbReference type="SMART" id="SM00451">
    <property type="entry name" value="ZnF_U1"/>
    <property type="match status" value="2"/>
</dbReference>
<protein>
    <recommendedName>
        <fullName evidence="2">C2H2-type domain-containing protein</fullName>
    </recommendedName>
</protein>
<comment type="caution">
    <text evidence="3">The sequence shown here is derived from an EMBL/GenBank/DDBJ whole genome shotgun (WGS) entry which is preliminary data.</text>
</comment>
<reference evidence="3 4" key="1">
    <citation type="submission" date="2019-01" db="EMBL/GenBank/DDBJ databases">
        <title>Draft Genome and Complete Hox-Cluster Characterization of the Sterlet Sturgeon (Acipenser ruthenus).</title>
        <authorList>
            <person name="Wei Q."/>
        </authorList>
    </citation>
    <scope>NUCLEOTIDE SEQUENCE [LARGE SCALE GENOMIC DNA]</scope>
    <source>
        <strain evidence="3">WHYD16114868_AA</strain>
        <tissue evidence="3">Blood</tissue>
    </source>
</reference>
<accession>A0A444UE25</accession>
<dbReference type="AlphaFoldDB" id="A0A444UE25"/>
<evidence type="ECO:0000313" key="3">
    <source>
        <dbReference type="EMBL" id="RXM33437.1"/>
    </source>
</evidence>
<proteinExistence type="predicted"/>
<dbReference type="GO" id="GO:0071011">
    <property type="term" value="C:precatalytic spliceosome"/>
    <property type="evidence" value="ECO:0007669"/>
    <property type="project" value="TreeGrafter"/>
</dbReference>
<dbReference type="EMBL" id="SCEB01214749">
    <property type="protein sequence ID" value="RXM33437.1"/>
    <property type="molecule type" value="Genomic_DNA"/>
</dbReference>
<evidence type="ECO:0000259" key="2">
    <source>
        <dbReference type="PROSITE" id="PS00028"/>
    </source>
</evidence>
<dbReference type="InterPro" id="IPR013087">
    <property type="entry name" value="Znf_C2H2_type"/>
</dbReference>
<name>A0A444UE25_ACIRT</name>
<dbReference type="Proteomes" id="UP000289886">
    <property type="component" value="Unassembled WGS sequence"/>
</dbReference>
<dbReference type="PROSITE" id="PS00028">
    <property type="entry name" value="ZINC_FINGER_C2H2_1"/>
    <property type="match status" value="1"/>
</dbReference>
<dbReference type="GO" id="GO:0003727">
    <property type="term" value="F:single-stranded RNA binding"/>
    <property type="evidence" value="ECO:0007669"/>
    <property type="project" value="TreeGrafter"/>
</dbReference>
<evidence type="ECO:0000256" key="1">
    <source>
        <dbReference type="SAM" id="MobiDB-lite"/>
    </source>
</evidence>